<dbReference type="EMBL" id="VJWE01000015">
    <property type="protein sequence ID" value="TWG35784.1"/>
    <property type="molecule type" value="Genomic_DNA"/>
</dbReference>
<evidence type="ECO:0000313" key="2">
    <source>
        <dbReference type="EMBL" id="TWG35784.1"/>
    </source>
</evidence>
<evidence type="ECO:0000259" key="1">
    <source>
        <dbReference type="PROSITE" id="PS51340"/>
    </source>
</evidence>
<organism evidence="2 3">
    <name type="scientific">Acidovorax delafieldii</name>
    <name type="common">Pseudomonas delafieldii</name>
    <dbReference type="NCBI Taxonomy" id="47920"/>
    <lineage>
        <taxon>Bacteria</taxon>
        <taxon>Pseudomonadati</taxon>
        <taxon>Pseudomonadota</taxon>
        <taxon>Betaproteobacteria</taxon>
        <taxon>Burkholderiales</taxon>
        <taxon>Comamonadaceae</taxon>
        <taxon>Acidovorax</taxon>
    </lineage>
</organism>
<proteinExistence type="predicted"/>
<evidence type="ECO:0000313" key="3">
    <source>
        <dbReference type="Proteomes" id="UP000321485"/>
    </source>
</evidence>
<dbReference type="SUPFAM" id="SSF141673">
    <property type="entry name" value="MOSC N-terminal domain-like"/>
    <property type="match status" value="1"/>
</dbReference>
<dbReference type="Pfam" id="PF03476">
    <property type="entry name" value="MOSC_N"/>
    <property type="match status" value="1"/>
</dbReference>
<comment type="caution">
    <text evidence="2">The sequence shown here is derived from an EMBL/GenBank/DDBJ whole genome shotgun (WGS) entry which is preliminary data.</text>
</comment>
<dbReference type="SUPFAM" id="SSF50800">
    <property type="entry name" value="PK beta-barrel domain-like"/>
    <property type="match status" value="1"/>
</dbReference>
<name>A0A561XI45_ACIDE</name>
<dbReference type="InterPro" id="IPR005302">
    <property type="entry name" value="MoCF_Sase_C"/>
</dbReference>
<gene>
    <name evidence="2" type="ORF">ATF69_3350</name>
</gene>
<dbReference type="AlphaFoldDB" id="A0A561XI45"/>
<dbReference type="PANTHER" id="PTHR14237:SF19">
    <property type="entry name" value="MITOCHONDRIAL AMIDOXIME REDUCING COMPONENT 1"/>
    <property type="match status" value="1"/>
</dbReference>
<dbReference type="Proteomes" id="UP000321485">
    <property type="component" value="Unassembled WGS sequence"/>
</dbReference>
<dbReference type="Pfam" id="PF03473">
    <property type="entry name" value="MOSC"/>
    <property type="match status" value="1"/>
</dbReference>
<protein>
    <recommendedName>
        <fullName evidence="1">MOSC domain-containing protein</fullName>
    </recommendedName>
</protein>
<dbReference type="GO" id="GO:0030170">
    <property type="term" value="F:pyridoxal phosphate binding"/>
    <property type="evidence" value="ECO:0007669"/>
    <property type="project" value="InterPro"/>
</dbReference>
<dbReference type="PANTHER" id="PTHR14237">
    <property type="entry name" value="MOLYBDOPTERIN COFACTOR SULFURASE MOSC"/>
    <property type="match status" value="1"/>
</dbReference>
<reference evidence="2 3" key="1">
    <citation type="journal article" date="2015" name="Stand. Genomic Sci.">
        <title>Genomic Encyclopedia of Bacterial and Archaeal Type Strains, Phase III: the genomes of soil and plant-associated and newly described type strains.</title>
        <authorList>
            <person name="Whitman W.B."/>
            <person name="Woyke T."/>
            <person name="Klenk H.P."/>
            <person name="Zhou Y."/>
            <person name="Lilburn T.G."/>
            <person name="Beck B.J."/>
            <person name="De Vos P."/>
            <person name="Vandamme P."/>
            <person name="Eisen J.A."/>
            <person name="Garrity G."/>
            <person name="Hugenholtz P."/>
            <person name="Kyrpides N.C."/>
        </authorList>
    </citation>
    <scope>NUCLEOTIDE SEQUENCE [LARGE SCALE GENOMIC DNA]</scope>
    <source>
        <strain evidence="2 3">DSM 64</strain>
    </source>
</reference>
<dbReference type="RefSeq" id="WP_108499683.1">
    <property type="nucleotide sequence ID" value="NZ_VJWE01000015.1"/>
</dbReference>
<dbReference type="GO" id="GO:0003824">
    <property type="term" value="F:catalytic activity"/>
    <property type="evidence" value="ECO:0007669"/>
    <property type="project" value="InterPro"/>
</dbReference>
<accession>A0A561XI45</accession>
<feature type="domain" description="MOSC" evidence="1">
    <location>
        <begin position="126"/>
        <end position="286"/>
    </location>
</feature>
<dbReference type="PROSITE" id="PS51340">
    <property type="entry name" value="MOSC"/>
    <property type="match status" value="1"/>
</dbReference>
<sequence>MSFPSESDLSGTIARLFVYPVKSCAGIEVQQALLTETGLDLDRAWMVVDAQGMFLTQRSLPRMALIRPQLKSDEMVLRAPGMLALHVAIDAVEAPATVTVWRDTVPAWDMGPVAAQWFSDFLGQPCRLVRFDPEHRRLSSLEWTDGMEAPNQFADGFPLLVTSEASLKDLNARLTAGGHGAVGMERFRPNVVLAGVDAHDEDRVDLIHVESDGTADVHMQPVKPCARCPIPDIDPATAESHPSVGDTLRTYRQDKRLDGAITFGMNAIVRSGAGQWLRVGQRIAADFRFE</sequence>
<dbReference type="GO" id="GO:0030151">
    <property type="term" value="F:molybdenum ion binding"/>
    <property type="evidence" value="ECO:0007669"/>
    <property type="project" value="InterPro"/>
</dbReference>
<dbReference type="InterPro" id="IPR005303">
    <property type="entry name" value="MOCOS_middle"/>
</dbReference>
<dbReference type="GeneID" id="51112400"/>
<dbReference type="InterPro" id="IPR011037">
    <property type="entry name" value="Pyrv_Knase-like_insert_dom_sf"/>
</dbReference>